<keyword evidence="6" id="KW-0378">Hydrolase</keyword>
<feature type="active site" description="Proton acceptor" evidence="9">
    <location>
        <position position="513"/>
    </location>
</feature>
<evidence type="ECO:0000313" key="13">
    <source>
        <dbReference type="WBParaSite" id="TREG1_19640.2"/>
    </source>
</evidence>
<evidence type="ECO:0000256" key="1">
    <source>
        <dbReference type="ARBA" id="ARBA00004496"/>
    </source>
</evidence>
<keyword evidence="5 10" id="KW-0479">Metal-binding</keyword>
<dbReference type="SUPFAM" id="SSF55031">
    <property type="entry name" value="Bacterial exopeptidase dimerisation domain"/>
    <property type="match status" value="1"/>
</dbReference>
<reference evidence="13 14" key="2">
    <citation type="submission" date="2023-11" db="UniProtKB">
        <authorList>
            <consortium name="WormBaseParasite"/>
        </authorList>
    </citation>
    <scope>IDENTIFICATION</scope>
</reference>
<evidence type="ECO:0000313" key="14">
    <source>
        <dbReference type="WBParaSite" id="TREG1_19640.3"/>
    </source>
</evidence>
<dbReference type="InterPro" id="IPR001261">
    <property type="entry name" value="ArgE/DapE_CS"/>
</dbReference>
<dbReference type="InterPro" id="IPR052083">
    <property type="entry name" value="Aminoacylase-1_M20A"/>
</dbReference>
<dbReference type="GO" id="GO:0004046">
    <property type="term" value="F:aminoacylase activity"/>
    <property type="evidence" value="ECO:0007669"/>
    <property type="project" value="UniProtKB-EC"/>
</dbReference>
<dbReference type="NCBIfam" id="TIGR01880">
    <property type="entry name" value="Ac-peptdase-euk"/>
    <property type="match status" value="1"/>
</dbReference>
<evidence type="ECO:0000256" key="6">
    <source>
        <dbReference type="ARBA" id="ARBA00022801"/>
    </source>
</evidence>
<dbReference type="Gene3D" id="3.30.70.360">
    <property type="match status" value="1"/>
</dbReference>
<dbReference type="WBParaSite" id="TREG1_19640.3">
    <property type="protein sequence ID" value="TREG1_19640.3"/>
    <property type="gene ID" value="TREG1_19640"/>
</dbReference>
<dbReference type="EC" id="3.5.1.14" evidence="3"/>
<evidence type="ECO:0000256" key="9">
    <source>
        <dbReference type="PIRSR" id="PIRSR610159-1"/>
    </source>
</evidence>
<dbReference type="Pfam" id="PF07687">
    <property type="entry name" value="M20_dimer"/>
    <property type="match status" value="1"/>
</dbReference>
<comment type="subcellular location">
    <subcellularLocation>
        <location evidence="1">Cytoplasm</location>
    </subcellularLocation>
</comment>
<reference evidence="12" key="1">
    <citation type="submission" date="2022-06" db="EMBL/GenBank/DDBJ databases">
        <authorList>
            <person name="Berger JAMES D."/>
            <person name="Berger JAMES D."/>
        </authorList>
    </citation>
    <scope>NUCLEOTIDE SEQUENCE [LARGE SCALE GENOMIC DNA]</scope>
</reference>
<dbReference type="InterPro" id="IPR010159">
    <property type="entry name" value="N-acyl_aa_amidohydrolase"/>
</dbReference>
<evidence type="ECO:0000313" key="12">
    <source>
        <dbReference type="Proteomes" id="UP000050795"/>
    </source>
</evidence>
<protein>
    <recommendedName>
        <fullName evidence="3">N-acyl-aliphatic-L-amino acid amidohydrolase</fullName>
        <ecNumber evidence="3">3.5.1.14</ecNumber>
    </recommendedName>
    <alternativeName>
        <fullName evidence="8">N-acyl-L-amino-acid amidohydrolase</fullName>
    </alternativeName>
</protein>
<feature type="binding site" evidence="10">
    <location>
        <position position="445"/>
    </location>
    <ligand>
        <name>Zn(2+)</name>
        <dbReference type="ChEBI" id="CHEBI:29105"/>
        <label>1</label>
    </ligand>
</feature>
<dbReference type="SUPFAM" id="SSF53187">
    <property type="entry name" value="Zn-dependent exopeptidases"/>
    <property type="match status" value="1"/>
</dbReference>
<feature type="domain" description="Peptidase M20 dimerisation" evidence="11">
    <location>
        <begin position="569"/>
        <end position="669"/>
    </location>
</feature>
<dbReference type="Gene3D" id="1.10.150.900">
    <property type="match status" value="1"/>
</dbReference>
<evidence type="ECO:0000256" key="5">
    <source>
        <dbReference type="ARBA" id="ARBA00022723"/>
    </source>
</evidence>
<name>A0AA85JGR8_TRIRE</name>
<dbReference type="AlphaFoldDB" id="A0AA85JGR8"/>
<dbReference type="PROSITE" id="PS00758">
    <property type="entry name" value="ARGE_DAPE_CPG2_1"/>
    <property type="match status" value="1"/>
</dbReference>
<feature type="binding site" evidence="10">
    <location>
        <position position="547"/>
    </location>
    <ligand>
        <name>Zn(2+)</name>
        <dbReference type="ChEBI" id="CHEBI:29105"/>
        <label>1</label>
    </ligand>
</feature>
<sequence length="788" mass="89208">MDELASSYPQTFSGLRKSEVKLRRKKEIPPPKYLCMPGSLAVIDKIPIIDRSHTLCNKIKCIFQNNDIGVELQKLQIPQIASNHDNTYSESHGVGHLPKIGRLRRLLKKETKHEWLEVSNHSMFWSHVLFGSNEIIRRLENYSQSGANSQIDGKKIFCVFIDSGWLQSQYVHHLVNLCDLLNIRLISVRPSGCLPELVTTKLKEVKKLAVFAFSTSNEAPSDLLDIFRQLDTLFSPCVGNTNISSAKWSTKRKTPSFEVDDRHSDNSSIVEPKQSWEVVQISPQLYACSSMVREFTLHEFQSYTSSLIQKSCNNGDNTTYDTLFNNALHSHLYSGNHGLPQYKSPSLKTVVAQTVDQRANRKPTMNDVKEKDLDEIAVKNFVSYIQFATVHPKPNYRPAVDWLVSLGEELQLECSVVEPVADNPIVIMCWKGYQAELPAIMLNSHMDVVPVVQEKWSFPPFGGVIASDGKIYGRGTQDMKSVGIQQLEAVRRLKSRGYQQLRRTVYLTFVPDEELGGAKGMKPFVGNLTEFKGMKFADMNIGFCLDEGIPSSSEDYLAFYDERRPVWLNVYFYGNAGHGLALIENTAAEKFRIFLNHIYCFRKEEQLRLENSQGKLTLGDITTVNMTMISGGVQHNVVPEKLLASFDIRLTPSLSLDGLKEKLNQWAISAGGQIEFEYSNTGVDLKQSVVFPNESSNPWWFTLIDVCSKYGSKVQKRVFPGGTDARFVREYHLLPHATNVKPIEAIGFSPIRNTPVLLHDHDEYLHKSEFIRGCRIYTDLVHALGELP</sequence>
<feature type="binding site" evidence="10">
    <location>
        <position position="514"/>
    </location>
    <ligand>
        <name>Zn(2+)</name>
        <dbReference type="ChEBI" id="CHEBI:29105"/>
        <label>2</label>
    </ligand>
</feature>
<dbReference type="GO" id="GO:0006520">
    <property type="term" value="P:amino acid metabolic process"/>
    <property type="evidence" value="ECO:0007669"/>
    <property type="project" value="InterPro"/>
</dbReference>
<dbReference type="InterPro" id="IPR002933">
    <property type="entry name" value="Peptidase_M20"/>
</dbReference>
<dbReference type="Pfam" id="PF01546">
    <property type="entry name" value="Peptidase_M20"/>
    <property type="match status" value="1"/>
</dbReference>
<proteinExistence type="inferred from homology"/>
<evidence type="ECO:0000256" key="4">
    <source>
        <dbReference type="ARBA" id="ARBA00022490"/>
    </source>
</evidence>
<keyword evidence="12" id="KW-1185">Reference proteome</keyword>
<evidence type="ECO:0000256" key="3">
    <source>
        <dbReference type="ARBA" id="ARBA00011913"/>
    </source>
</evidence>
<feature type="active site" evidence="9">
    <location>
        <position position="447"/>
    </location>
</feature>
<dbReference type="InterPro" id="IPR011650">
    <property type="entry name" value="Peptidase_M20_dimer"/>
</dbReference>
<feature type="binding site" evidence="10">
    <location>
        <position position="478"/>
    </location>
    <ligand>
        <name>Zn(2+)</name>
        <dbReference type="ChEBI" id="CHEBI:29105"/>
        <label>2</label>
    </ligand>
</feature>
<evidence type="ECO:0000256" key="8">
    <source>
        <dbReference type="ARBA" id="ARBA00029656"/>
    </source>
</evidence>
<evidence type="ECO:0000256" key="10">
    <source>
        <dbReference type="PIRSR" id="PIRSR610159-2"/>
    </source>
</evidence>
<dbReference type="InterPro" id="IPR036264">
    <property type="entry name" value="Bact_exopeptidase_dim_dom"/>
</dbReference>
<organism evidence="12 13">
    <name type="scientific">Trichobilharzia regenti</name>
    <name type="common">Nasal bird schistosome</name>
    <dbReference type="NCBI Taxonomy" id="157069"/>
    <lineage>
        <taxon>Eukaryota</taxon>
        <taxon>Metazoa</taxon>
        <taxon>Spiralia</taxon>
        <taxon>Lophotrochozoa</taxon>
        <taxon>Platyhelminthes</taxon>
        <taxon>Trematoda</taxon>
        <taxon>Digenea</taxon>
        <taxon>Strigeidida</taxon>
        <taxon>Schistosomatoidea</taxon>
        <taxon>Schistosomatidae</taxon>
        <taxon>Trichobilharzia</taxon>
    </lineage>
</organism>
<dbReference type="GO" id="GO:0005737">
    <property type="term" value="C:cytoplasm"/>
    <property type="evidence" value="ECO:0007669"/>
    <property type="project" value="UniProtKB-SubCell"/>
</dbReference>
<keyword evidence="4" id="KW-0963">Cytoplasm</keyword>
<evidence type="ECO:0000259" key="11">
    <source>
        <dbReference type="Pfam" id="PF07687"/>
    </source>
</evidence>
<dbReference type="GO" id="GO:0046872">
    <property type="term" value="F:metal ion binding"/>
    <property type="evidence" value="ECO:0007669"/>
    <property type="project" value="UniProtKB-KW"/>
</dbReference>
<dbReference type="PROSITE" id="PS00759">
    <property type="entry name" value="ARGE_DAPE_CPG2_2"/>
    <property type="match status" value="1"/>
</dbReference>
<evidence type="ECO:0000256" key="7">
    <source>
        <dbReference type="ARBA" id="ARBA00022833"/>
    </source>
</evidence>
<keyword evidence="7 10" id="KW-0862">Zinc</keyword>
<accession>A0AA85JGR8</accession>
<feature type="binding site" evidence="10">
    <location>
        <position position="478"/>
    </location>
    <ligand>
        <name>Zn(2+)</name>
        <dbReference type="ChEBI" id="CHEBI:29105"/>
        <label>1</label>
    </ligand>
</feature>
<dbReference type="Gene3D" id="3.40.630.10">
    <property type="entry name" value="Zn peptidases"/>
    <property type="match status" value="1"/>
</dbReference>
<dbReference type="PANTHER" id="PTHR45892:SF1">
    <property type="entry name" value="AMINOACYLASE-1"/>
    <property type="match status" value="1"/>
</dbReference>
<comment type="cofactor">
    <cofactor evidence="10">
        <name>Zn(2+)</name>
        <dbReference type="ChEBI" id="CHEBI:29105"/>
    </cofactor>
    <text evidence="10">Binds 2 Zn(2+) ions per subunit.</text>
</comment>
<dbReference type="Proteomes" id="UP000050795">
    <property type="component" value="Unassembled WGS sequence"/>
</dbReference>
<feature type="binding site" evidence="10">
    <location>
        <position position="759"/>
    </location>
    <ligand>
        <name>Zn(2+)</name>
        <dbReference type="ChEBI" id="CHEBI:29105"/>
        <label>2</label>
    </ligand>
</feature>
<comment type="similarity">
    <text evidence="2">Belongs to the peptidase M20A family.</text>
</comment>
<dbReference type="WBParaSite" id="TREG1_19640.2">
    <property type="protein sequence ID" value="TREG1_19640.2"/>
    <property type="gene ID" value="TREG1_19640"/>
</dbReference>
<dbReference type="PANTHER" id="PTHR45892">
    <property type="entry name" value="AMINOACYLASE-1"/>
    <property type="match status" value="1"/>
</dbReference>
<dbReference type="FunFam" id="3.30.70.360:FF:000005">
    <property type="entry name" value="Putative Aminoacylase-1"/>
    <property type="match status" value="1"/>
</dbReference>
<evidence type="ECO:0000256" key="2">
    <source>
        <dbReference type="ARBA" id="ARBA00006247"/>
    </source>
</evidence>